<feature type="compositionally biased region" description="Basic and acidic residues" evidence="1">
    <location>
        <begin position="622"/>
        <end position="632"/>
    </location>
</feature>
<evidence type="ECO:0000256" key="2">
    <source>
        <dbReference type="SAM" id="Phobius"/>
    </source>
</evidence>
<accession>A0AA39W8D8</accession>
<dbReference type="Pfam" id="PF13962">
    <property type="entry name" value="PGG"/>
    <property type="match status" value="1"/>
</dbReference>
<comment type="caution">
    <text evidence="4">The sequence shown here is derived from an EMBL/GenBank/DDBJ whole genome shotgun (WGS) entry which is preliminary data.</text>
</comment>
<keyword evidence="2" id="KW-1133">Transmembrane helix</keyword>
<dbReference type="SUPFAM" id="SSF48403">
    <property type="entry name" value="Ankyrin repeat"/>
    <property type="match status" value="1"/>
</dbReference>
<name>A0AA39W8D8_ACESA</name>
<feature type="transmembrane region" description="Helical" evidence="2">
    <location>
        <begin position="451"/>
        <end position="475"/>
    </location>
</feature>
<dbReference type="Gene3D" id="1.25.40.20">
    <property type="entry name" value="Ankyrin repeat-containing domain"/>
    <property type="match status" value="2"/>
</dbReference>
<feature type="region of interest" description="Disordered" evidence="1">
    <location>
        <begin position="608"/>
        <end position="713"/>
    </location>
</feature>
<reference evidence="4" key="1">
    <citation type="journal article" date="2022" name="Plant J.">
        <title>Strategies of tolerance reflected in two North American maple genomes.</title>
        <authorList>
            <person name="McEvoy S.L."/>
            <person name="Sezen U.U."/>
            <person name="Trouern-Trend A."/>
            <person name="McMahon S.M."/>
            <person name="Schaberg P.G."/>
            <person name="Yang J."/>
            <person name="Wegrzyn J.L."/>
            <person name="Swenson N.G."/>
        </authorList>
    </citation>
    <scope>NUCLEOTIDE SEQUENCE</scope>
    <source>
        <strain evidence="4">NS2018</strain>
    </source>
</reference>
<dbReference type="AlphaFoldDB" id="A0AA39W8D8"/>
<dbReference type="PANTHER" id="PTHR24177">
    <property type="entry name" value="CASKIN"/>
    <property type="match status" value="1"/>
</dbReference>
<feature type="compositionally biased region" description="Basic and acidic residues" evidence="1">
    <location>
        <begin position="504"/>
        <end position="520"/>
    </location>
</feature>
<dbReference type="InterPro" id="IPR026961">
    <property type="entry name" value="PGG_dom"/>
</dbReference>
<dbReference type="SMART" id="SM00248">
    <property type="entry name" value="ANK"/>
    <property type="match status" value="6"/>
</dbReference>
<organism evidence="4 5">
    <name type="scientific">Acer saccharum</name>
    <name type="common">Sugar maple</name>
    <dbReference type="NCBI Taxonomy" id="4024"/>
    <lineage>
        <taxon>Eukaryota</taxon>
        <taxon>Viridiplantae</taxon>
        <taxon>Streptophyta</taxon>
        <taxon>Embryophyta</taxon>
        <taxon>Tracheophyta</taxon>
        <taxon>Spermatophyta</taxon>
        <taxon>Magnoliopsida</taxon>
        <taxon>eudicotyledons</taxon>
        <taxon>Gunneridae</taxon>
        <taxon>Pentapetalae</taxon>
        <taxon>rosids</taxon>
        <taxon>malvids</taxon>
        <taxon>Sapindales</taxon>
        <taxon>Sapindaceae</taxon>
        <taxon>Hippocastanoideae</taxon>
        <taxon>Acereae</taxon>
        <taxon>Acer</taxon>
    </lineage>
</organism>
<keyword evidence="5" id="KW-1185">Reference proteome</keyword>
<proteinExistence type="predicted"/>
<gene>
    <name evidence="4" type="ORF">LWI29_012044</name>
</gene>
<feature type="transmembrane region" description="Helical" evidence="2">
    <location>
        <begin position="412"/>
        <end position="431"/>
    </location>
</feature>
<sequence>MESGAAADPEAHSWRIQLPEIDESASSSQGPRNQDIAPIYNWPILDLLPSKNIKNFDQYRNKCLPLYYAALEGNWGKARGLLEGDPSMVCTAITEEYETALHVATKAEQTMFVLEIMKHMNKQDLTLKDLKGDTAFCLAVATGNIKLALVMRSKNPDLTKLRGSWNMTPLYLAVLLGKEEMAMFLYDHTVQYLTAEERARMACLLLAEANGLAVTRDMDGDTALHVLTRKPPLFAKDDLKALLEFVRYLCYETNQQNVDIKELIKRPSNLLFDAVRMGNFSFLVEFIRLYPDMVFELDENKRTIFHIAILHRRSDIFNLIHELGYGRELTATYVDDEKNTLLHMVAKHPNQSLASTTTLEMEQDLLLFKEVEKVMHVSLREAKNKDGLTARELFTIEQINILKSRSVLMRNTTGSCMLVATLIATIAFTAMFTVPGGNNDKTGMPLLHKNIWFHVFAVSNAIALSSSSLSIMIILSIGTSPTNFYVSSALKKEGGLNRNFGESLRTDKDMSNNSDRDGNSSRDQIVEATAPTGDGVVMIGEQSAVTPGTRTADPGTLQHFQTALINLISKGKKIGLSHPIGMGISSPYELTTFGNQPPRRLRSEVHIATSDAQARPSIEETPQDHPESFEGRKQRKGKGVLNEESLEGRDHGRIHGINLNDTYQRSRRRHRSISSEDKSPRPRRELRSKRAQRRRSESTDDKRTGMCLDDKED</sequence>
<keyword evidence="2" id="KW-0472">Membrane</keyword>
<dbReference type="PANTHER" id="PTHR24177:SF356">
    <property type="entry name" value="ANKYRIN REPEAT PLANT-LIKE PROTEIN"/>
    <property type="match status" value="1"/>
</dbReference>
<dbReference type="Proteomes" id="UP001168877">
    <property type="component" value="Unassembled WGS sequence"/>
</dbReference>
<protein>
    <recommendedName>
        <fullName evidence="3">PGG domain-containing protein</fullName>
    </recommendedName>
</protein>
<dbReference type="EMBL" id="JAUESC010000001">
    <property type="protein sequence ID" value="KAK0607243.1"/>
    <property type="molecule type" value="Genomic_DNA"/>
</dbReference>
<evidence type="ECO:0000313" key="5">
    <source>
        <dbReference type="Proteomes" id="UP001168877"/>
    </source>
</evidence>
<evidence type="ECO:0000259" key="3">
    <source>
        <dbReference type="Pfam" id="PF13962"/>
    </source>
</evidence>
<evidence type="ECO:0000313" key="4">
    <source>
        <dbReference type="EMBL" id="KAK0607243.1"/>
    </source>
</evidence>
<dbReference type="InterPro" id="IPR036770">
    <property type="entry name" value="Ankyrin_rpt-contain_sf"/>
</dbReference>
<feature type="compositionally biased region" description="Basic and acidic residues" evidence="1">
    <location>
        <begin position="673"/>
        <end position="685"/>
    </location>
</feature>
<reference evidence="4" key="2">
    <citation type="submission" date="2023-06" db="EMBL/GenBank/DDBJ databases">
        <authorList>
            <person name="Swenson N.G."/>
            <person name="Wegrzyn J.L."/>
            <person name="Mcevoy S.L."/>
        </authorList>
    </citation>
    <scope>NUCLEOTIDE SEQUENCE</scope>
    <source>
        <strain evidence="4">NS2018</strain>
        <tissue evidence="4">Leaf</tissue>
    </source>
</reference>
<feature type="compositionally biased region" description="Basic and acidic residues" evidence="1">
    <location>
        <begin position="694"/>
        <end position="704"/>
    </location>
</feature>
<feature type="region of interest" description="Disordered" evidence="1">
    <location>
        <begin position="498"/>
        <end position="523"/>
    </location>
</feature>
<keyword evidence="2" id="KW-0812">Transmembrane</keyword>
<evidence type="ECO:0000256" key="1">
    <source>
        <dbReference type="SAM" id="MobiDB-lite"/>
    </source>
</evidence>
<dbReference type="InterPro" id="IPR002110">
    <property type="entry name" value="Ankyrin_rpt"/>
</dbReference>
<feature type="domain" description="PGG" evidence="3">
    <location>
        <begin position="409"/>
        <end position="477"/>
    </location>
</feature>
<dbReference type="GO" id="GO:0016020">
    <property type="term" value="C:membrane"/>
    <property type="evidence" value="ECO:0007669"/>
    <property type="project" value="TreeGrafter"/>
</dbReference>